<feature type="compositionally biased region" description="Polar residues" evidence="1">
    <location>
        <begin position="241"/>
        <end position="260"/>
    </location>
</feature>
<feature type="region of interest" description="Disordered" evidence="1">
    <location>
        <begin position="789"/>
        <end position="814"/>
    </location>
</feature>
<feature type="compositionally biased region" description="Basic and acidic residues" evidence="1">
    <location>
        <begin position="226"/>
        <end position="239"/>
    </location>
</feature>
<evidence type="ECO:0000313" key="4">
    <source>
        <dbReference type="Proteomes" id="UP000186601"/>
    </source>
</evidence>
<dbReference type="PANTHER" id="PTHR28245">
    <property type="entry name" value="ARF3-INTERACTING PROTEIN 1"/>
    <property type="match status" value="1"/>
</dbReference>
<feature type="region of interest" description="Disordered" evidence="1">
    <location>
        <begin position="281"/>
        <end position="331"/>
    </location>
</feature>
<sequence>MSGDAQHCSFVLLADFDIDRGAQLTYQFPQPLGTDEGLLANLMLPDGAERQAEDWTIFFLNQTPFNTIAPVLALEDSHEVYVEGPDEENRPELLYVLNLVRTKLDKTVRRGAIVKAMAICTRHSFIEIFKPVLLMALDDYFSDPSQDCLARLFDAVNSMDISMAPILTRYEKLIMRTSERKDVFIEKFEDLGRPHVSDASASQNHAHKTNDSVGSHSSFEEGILIRMEKDRGKESDKKGPASSTTSLHPSTQSTQYSPSDASFSLDGSAVWVDSGADQTFGYPGTSVGSNGAGGSSRSESLRGRKSTDASSSSSHNYRGDRSGAITPSANAAGPVLKDTHFFPATIDYNDHQLPIRLPLSTFPEEVGDYSLIQLVQTFSTPSTIITGPQHPHLHTSGNQTHPIIILFNALVTGKRIIFLGHHRPAGQVSSYVLSACALGSGCGIVLRGFIKRAFPYANLTNREEWESIPAYIAGVTNPIFESSGSWDLLCDIGSSRMVISKDILITYPVSTGPPPAQLVIRTGTLKAEGSIGSEEEMTVRPSRDLNPVQKAEFVGKADTADNIFMEDVISAISLHYGEAHVRARFMEYAARFVKLAARYEEDVLGMVTTIGYPSETYTEYGERERLGGGICFIDEAAGARELAANTSRIEAWRRTEGYQLFQHDFNKLRSSNPIQGVDVTHQLWRLRHSKRMPDGEVELIIRTLAENIETYDQVTELLSLLPPHHQGLQPLSFGLFHQQEVIRDLTVDIFNELRSYPVGVQFLQALNHFQRYSYVRQAHARESRLLKDQNTLTIPPSLTSRTPSNRSESSLGGG</sequence>
<gene>
    <name evidence="3" type="ORF">PHLCEN_2v8367</name>
</gene>
<feature type="region of interest" description="Disordered" evidence="1">
    <location>
        <begin position="195"/>
        <end position="260"/>
    </location>
</feature>
<keyword evidence="4" id="KW-1185">Reference proteome</keyword>
<dbReference type="PROSITE" id="PS50211">
    <property type="entry name" value="DENN"/>
    <property type="match status" value="1"/>
</dbReference>
<evidence type="ECO:0000259" key="2">
    <source>
        <dbReference type="PROSITE" id="PS50211"/>
    </source>
</evidence>
<dbReference type="Pfam" id="PF08616">
    <property type="entry name" value="SPA"/>
    <property type="match status" value="1"/>
</dbReference>
<dbReference type="Proteomes" id="UP000186601">
    <property type="component" value="Unassembled WGS sequence"/>
</dbReference>
<dbReference type="OrthoDB" id="66409at2759"/>
<dbReference type="Pfam" id="PF07792">
    <property type="entry name" value="Afi1"/>
    <property type="match status" value="1"/>
</dbReference>
<dbReference type="PANTHER" id="PTHR28245:SF1">
    <property type="entry name" value="ARF3-INTERACTING PROTEIN 1"/>
    <property type="match status" value="1"/>
</dbReference>
<dbReference type="AlphaFoldDB" id="A0A2R6NTX7"/>
<evidence type="ECO:0000313" key="3">
    <source>
        <dbReference type="EMBL" id="PSR76609.1"/>
    </source>
</evidence>
<name>A0A2R6NTX7_9APHY</name>
<protein>
    <recommendedName>
        <fullName evidence="2">UDENN domain-containing protein</fullName>
    </recommendedName>
</protein>
<comment type="caution">
    <text evidence="3">The sequence shown here is derived from an EMBL/GenBank/DDBJ whole genome shotgun (WGS) entry which is preliminary data.</text>
</comment>
<dbReference type="EMBL" id="MLYV02000838">
    <property type="protein sequence ID" value="PSR76609.1"/>
    <property type="molecule type" value="Genomic_DNA"/>
</dbReference>
<dbReference type="InterPro" id="IPR052809">
    <property type="entry name" value="Actin_polarity_regulatory"/>
</dbReference>
<dbReference type="InterPro" id="IPR037516">
    <property type="entry name" value="Tripartite_DENN"/>
</dbReference>
<accession>A0A2R6NTX7</accession>
<dbReference type="GO" id="GO:0051666">
    <property type="term" value="P:actin cortical patch localization"/>
    <property type="evidence" value="ECO:0007669"/>
    <property type="project" value="TreeGrafter"/>
</dbReference>
<dbReference type="InterPro" id="IPR012860">
    <property type="entry name" value="Afi1_N"/>
</dbReference>
<feature type="domain" description="UDENN" evidence="2">
    <location>
        <begin position="9"/>
        <end position="676"/>
    </location>
</feature>
<evidence type="ECO:0000256" key="1">
    <source>
        <dbReference type="SAM" id="MobiDB-lite"/>
    </source>
</evidence>
<organism evidence="3 4">
    <name type="scientific">Hermanssonia centrifuga</name>
    <dbReference type="NCBI Taxonomy" id="98765"/>
    <lineage>
        <taxon>Eukaryota</taxon>
        <taxon>Fungi</taxon>
        <taxon>Dikarya</taxon>
        <taxon>Basidiomycota</taxon>
        <taxon>Agaricomycotina</taxon>
        <taxon>Agaricomycetes</taxon>
        <taxon>Polyporales</taxon>
        <taxon>Meruliaceae</taxon>
        <taxon>Hermanssonia</taxon>
    </lineage>
</organism>
<proteinExistence type="predicted"/>
<reference evidence="3 4" key="1">
    <citation type="submission" date="2018-02" db="EMBL/GenBank/DDBJ databases">
        <title>Genome sequence of the basidiomycete white-rot fungus Phlebia centrifuga.</title>
        <authorList>
            <person name="Granchi Z."/>
            <person name="Peng M."/>
            <person name="de Vries R.P."/>
            <person name="Hilden K."/>
            <person name="Makela M.R."/>
            <person name="Grigoriev I."/>
            <person name="Riley R."/>
        </authorList>
    </citation>
    <scope>NUCLEOTIDE SEQUENCE [LARGE SCALE GENOMIC DNA]</scope>
    <source>
        <strain evidence="3 4">FBCC195</strain>
    </source>
</reference>
<dbReference type="STRING" id="98765.A0A2R6NTX7"/>
<dbReference type="GO" id="GO:0005886">
    <property type="term" value="C:plasma membrane"/>
    <property type="evidence" value="ECO:0007669"/>
    <property type="project" value="TreeGrafter"/>
</dbReference>